<evidence type="ECO:0000256" key="2">
    <source>
        <dbReference type="ARBA" id="ARBA00023125"/>
    </source>
</evidence>
<dbReference type="InterPro" id="IPR001387">
    <property type="entry name" value="Cro/C1-type_HTH"/>
</dbReference>
<keyword evidence="1" id="KW-0805">Transcription regulation</keyword>
<dbReference type="SUPFAM" id="SSF53822">
    <property type="entry name" value="Periplasmic binding protein-like I"/>
    <property type="match status" value="1"/>
</dbReference>
<dbReference type="STRING" id="1293890.TALK_11695"/>
<comment type="caution">
    <text evidence="6">The sequence shown here is derived from an EMBL/GenBank/DDBJ whole genome shotgun (WGS) entry which is preliminary data.</text>
</comment>
<evidence type="ECO:0000259" key="4">
    <source>
        <dbReference type="PROSITE" id="PS50932"/>
    </source>
</evidence>
<dbReference type="Gene3D" id="3.40.50.2300">
    <property type="match status" value="2"/>
</dbReference>
<dbReference type="PROSITE" id="PS50943">
    <property type="entry name" value="HTH_CROC1"/>
    <property type="match status" value="1"/>
</dbReference>
<dbReference type="InterPro" id="IPR000843">
    <property type="entry name" value="HTH_LacI"/>
</dbReference>
<dbReference type="Pfam" id="PF13377">
    <property type="entry name" value="Peripla_BP_3"/>
    <property type="match status" value="1"/>
</dbReference>
<dbReference type="Proteomes" id="UP000193396">
    <property type="component" value="Unassembled WGS sequence"/>
</dbReference>
<dbReference type="InterPro" id="IPR028082">
    <property type="entry name" value="Peripla_BP_I"/>
</dbReference>
<name>A0A1Y2LB50_9PROT</name>
<dbReference type="InterPro" id="IPR046335">
    <property type="entry name" value="LacI/GalR-like_sensor"/>
</dbReference>
<evidence type="ECO:0000313" key="7">
    <source>
        <dbReference type="Proteomes" id="UP000193396"/>
    </source>
</evidence>
<dbReference type="SUPFAM" id="SSF47413">
    <property type="entry name" value="lambda repressor-like DNA-binding domains"/>
    <property type="match status" value="1"/>
</dbReference>
<dbReference type="PANTHER" id="PTHR30146:SF33">
    <property type="entry name" value="TRANSCRIPTIONAL REGULATOR"/>
    <property type="match status" value="1"/>
</dbReference>
<dbReference type="CDD" id="cd01575">
    <property type="entry name" value="PBP1_GntR"/>
    <property type="match status" value="1"/>
</dbReference>
<protein>
    <submittedName>
        <fullName evidence="6">LacI family transcriptional regulator</fullName>
    </submittedName>
</protein>
<feature type="domain" description="HTH lacI-type" evidence="4">
    <location>
        <begin position="1"/>
        <end position="53"/>
    </location>
</feature>
<keyword evidence="3" id="KW-0804">Transcription</keyword>
<dbReference type="OrthoDB" id="7170131at2"/>
<dbReference type="GO" id="GO:0000976">
    <property type="term" value="F:transcription cis-regulatory region binding"/>
    <property type="evidence" value="ECO:0007669"/>
    <property type="project" value="TreeGrafter"/>
</dbReference>
<reference evidence="6 7" key="1">
    <citation type="submission" date="2014-03" db="EMBL/GenBank/DDBJ databases">
        <title>The draft genome sequence of Thalassospira alkalitolerans JCM 18968.</title>
        <authorList>
            <person name="Lai Q."/>
            <person name="Shao Z."/>
        </authorList>
    </citation>
    <scope>NUCLEOTIDE SEQUENCE [LARGE SCALE GENOMIC DNA]</scope>
    <source>
        <strain evidence="6 7">JCM 18968</strain>
    </source>
</reference>
<gene>
    <name evidence="6" type="ORF">TALK_11695</name>
</gene>
<sequence>MEAVGRLAGVSQVTVSRALNNPSKVSAKTLERIKNAIELTGYVPNMVAGALASKRSHLIVALIPSITNFAYSEFIKHFIQVMRGYGYHVLTAETGLSQEEEESILATMLSRRPDGIMMTGINHSAKCKRMILGSGIPVVEIWDITASPIDTCVGFSHAKSGEETAKFAYEKGYRHALAISAGDERALRRKDAFCDTFNKLTQNQVDEICLPGQASLELGRSSLAQAIENGFKSGVVMCSSDLLAHGVIIEAQTRHLKIPQDIAVIGFGNQNFAAFTAPALTTVKVDRAYLGSQAAKVLMTRIDQKPLENKCIDIGFEIVARDSA</sequence>
<evidence type="ECO:0000259" key="5">
    <source>
        <dbReference type="PROSITE" id="PS50943"/>
    </source>
</evidence>
<keyword evidence="2" id="KW-0238">DNA-binding</keyword>
<evidence type="ECO:0000256" key="1">
    <source>
        <dbReference type="ARBA" id="ARBA00023015"/>
    </source>
</evidence>
<proteinExistence type="predicted"/>
<evidence type="ECO:0000256" key="3">
    <source>
        <dbReference type="ARBA" id="ARBA00023163"/>
    </source>
</evidence>
<dbReference type="PANTHER" id="PTHR30146">
    <property type="entry name" value="LACI-RELATED TRANSCRIPTIONAL REPRESSOR"/>
    <property type="match status" value="1"/>
</dbReference>
<keyword evidence="7" id="KW-1185">Reference proteome</keyword>
<dbReference type="EMBL" id="JFKB01000007">
    <property type="protein sequence ID" value="OSQ47812.1"/>
    <property type="molecule type" value="Genomic_DNA"/>
</dbReference>
<dbReference type="Pfam" id="PF00356">
    <property type="entry name" value="LacI"/>
    <property type="match status" value="1"/>
</dbReference>
<dbReference type="GO" id="GO:0003700">
    <property type="term" value="F:DNA-binding transcription factor activity"/>
    <property type="evidence" value="ECO:0007669"/>
    <property type="project" value="TreeGrafter"/>
</dbReference>
<dbReference type="AlphaFoldDB" id="A0A1Y2LB50"/>
<evidence type="ECO:0000313" key="6">
    <source>
        <dbReference type="EMBL" id="OSQ47812.1"/>
    </source>
</evidence>
<accession>A0A1Y2LB50</accession>
<dbReference type="PROSITE" id="PS50932">
    <property type="entry name" value="HTH_LACI_2"/>
    <property type="match status" value="1"/>
</dbReference>
<dbReference type="Gene3D" id="1.10.260.40">
    <property type="entry name" value="lambda repressor-like DNA-binding domains"/>
    <property type="match status" value="1"/>
</dbReference>
<feature type="domain" description="HTH cro/C1-type" evidence="5">
    <location>
        <begin position="1"/>
        <end position="43"/>
    </location>
</feature>
<dbReference type="InterPro" id="IPR010982">
    <property type="entry name" value="Lambda_DNA-bd_dom_sf"/>
</dbReference>
<dbReference type="SMART" id="SM00354">
    <property type="entry name" value="HTH_LACI"/>
    <property type="match status" value="1"/>
</dbReference>
<dbReference type="CDD" id="cd01392">
    <property type="entry name" value="HTH_LacI"/>
    <property type="match status" value="1"/>
</dbReference>
<organism evidence="6 7">
    <name type="scientific">Thalassospira alkalitolerans</name>
    <dbReference type="NCBI Taxonomy" id="1293890"/>
    <lineage>
        <taxon>Bacteria</taxon>
        <taxon>Pseudomonadati</taxon>
        <taxon>Pseudomonadota</taxon>
        <taxon>Alphaproteobacteria</taxon>
        <taxon>Rhodospirillales</taxon>
        <taxon>Thalassospiraceae</taxon>
        <taxon>Thalassospira</taxon>
    </lineage>
</organism>